<organism evidence="4 5">
    <name type="scientific">Sphingomonas panacis</name>
    <dbReference type="NCBI Taxonomy" id="1560345"/>
    <lineage>
        <taxon>Bacteria</taxon>
        <taxon>Pseudomonadati</taxon>
        <taxon>Pseudomonadota</taxon>
        <taxon>Alphaproteobacteria</taxon>
        <taxon>Sphingomonadales</taxon>
        <taxon>Sphingomonadaceae</taxon>
        <taxon>Sphingomonas</taxon>
    </lineage>
</organism>
<dbReference type="STRING" id="1560345.AWL63_02695"/>
<dbReference type="OrthoDB" id="7469626at2"/>
<dbReference type="RefSeq" id="WP_069203628.1">
    <property type="nucleotide sequence ID" value="NZ_CP014168.1"/>
</dbReference>
<feature type="modified residue" description="4-aspartylphosphate" evidence="2">
    <location>
        <position position="66"/>
    </location>
</feature>
<sequence length="193" mass="20528">MHHDPVFAPFSSGPAGSILVVDDNPTALAVIGRRLARLGYLPVLCDKATDALDQAATRRFDLVLADMVMPGMSGMQLLRALRASPDTRDVPVILLTSRSDPAAAVDALAAGADDHVAKPFDFDVLAARITRVIGHARRLADLKAFNAALDARIAERAIELGEAQTELAATRADRQRLVASLLALNDRVELAGC</sequence>
<dbReference type="Gene3D" id="3.40.50.2300">
    <property type="match status" value="1"/>
</dbReference>
<dbReference type="AlphaFoldDB" id="A0A1B3Z6I9"/>
<dbReference type="Proteomes" id="UP000094256">
    <property type="component" value="Chromosome"/>
</dbReference>
<dbReference type="SMART" id="SM00448">
    <property type="entry name" value="REC"/>
    <property type="match status" value="1"/>
</dbReference>
<dbReference type="PANTHER" id="PTHR44591:SF3">
    <property type="entry name" value="RESPONSE REGULATORY DOMAIN-CONTAINING PROTEIN"/>
    <property type="match status" value="1"/>
</dbReference>
<proteinExistence type="predicted"/>
<reference evidence="4 5" key="1">
    <citation type="submission" date="2016-01" db="EMBL/GenBank/DDBJ databases">
        <title>Complete genome and mega plasmid sequence of Sphingomonas panacis DCY99 elicits systemic resistance in rice to Xanthomonas oryzae.</title>
        <authorList>
            <person name="Kim Y.J."/>
            <person name="Yang D.C."/>
            <person name="Sing P."/>
        </authorList>
    </citation>
    <scope>NUCLEOTIDE SEQUENCE [LARGE SCALE GENOMIC DNA]</scope>
    <source>
        <strain evidence="4 5">DCY99</strain>
    </source>
</reference>
<dbReference type="InterPro" id="IPR050595">
    <property type="entry name" value="Bact_response_regulator"/>
</dbReference>
<dbReference type="InterPro" id="IPR001789">
    <property type="entry name" value="Sig_transdc_resp-reg_receiver"/>
</dbReference>
<keyword evidence="5" id="KW-1185">Reference proteome</keyword>
<dbReference type="Pfam" id="PF00072">
    <property type="entry name" value="Response_reg"/>
    <property type="match status" value="1"/>
</dbReference>
<gene>
    <name evidence="4" type="ORF">AWL63_02695</name>
</gene>
<dbReference type="EMBL" id="CP014168">
    <property type="protein sequence ID" value="AOH83044.1"/>
    <property type="molecule type" value="Genomic_DNA"/>
</dbReference>
<evidence type="ECO:0000313" key="5">
    <source>
        <dbReference type="Proteomes" id="UP000094256"/>
    </source>
</evidence>
<dbReference type="GO" id="GO:0000160">
    <property type="term" value="P:phosphorelay signal transduction system"/>
    <property type="evidence" value="ECO:0007669"/>
    <property type="project" value="InterPro"/>
</dbReference>
<evidence type="ECO:0000256" key="1">
    <source>
        <dbReference type="ARBA" id="ARBA00022553"/>
    </source>
</evidence>
<evidence type="ECO:0000259" key="3">
    <source>
        <dbReference type="PROSITE" id="PS50110"/>
    </source>
</evidence>
<evidence type="ECO:0000313" key="4">
    <source>
        <dbReference type="EMBL" id="AOH83044.1"/>
    </source>
</evidence>
<dbReference type="PROSITE" id="PS50110">
    <property type="entry name" value="RESPONSE_REGULATORY"/>
    <property type="match status" value="1"/>
</dbReference>
<keyword evidence="1 2" id="KW-0597">Phosphoprotein</keyword>
<dbReference type="SUPFAM" id="SSF52172">
    <property type="entry name" value="CheY-like"/>
    <property type="match status" value="1"/>
</dbReference>
<dbReference type="PANTHER" id="PTHR44591">
    <property type="entry name" value="STRESS RESPONSE REGULATOR PROTEIN 1"/>
    <property type="match status" value="1"/>
</dbReference>
<accession>A0A1B3Z6I9</accession>
<evidence type="ECO:0000256" key="2">
    <source>
        <dbReference type="PROSITE-ProRule" id="PRU00169"/>
    </source>
</evidence>
<feature type="domain" description="Response regulatory" evidence="3">
    <location>
        <begin position="17"/>
        <end position="133"/>
    </location>
</feature>
<name>A0A1B3Z6I9_9SPHN</name>
<dbReference type="KEGG" id="span:AWL63_02695"/>
<protein>
    <recommendedName>
        <fullName evidence="3">Response regulatory domain-containing protein</fullName>
    </recommendedName>
</protein>
<dbReference type="InterPro" id="IPR011006">
    <property type="entry name" value="CheY-like_superfamily"/>
</dbReference>